<dbReference type="KEGG" id="aco:Amico_0801"/>
<dbReference type="Proteomes" id="UP000002366">
    <property type="component" value="Chromosome"/>
</dbReference>
<dbReference type="EMBL" id="CP001997">
    <property type="protein sequence ID" value="ADE56934.1"/>
    <property type="molecule type" value="Genomic_DNA"/>
</dbReference>
<dbReference type="OrthoDB" id="5677at2"/>
<dbReference type="STRING" id="572547.Amico_0801"/>
<dbReference type="AlphaFoldDB" id="D5EEF2"/>
<keyword evidence="3" id="KW-1185">Reference proteome</keyword>
<accession>D5EEF2</accession>
<protein>
    <submittedName>
        <fullName evidence="2">Uncharacterized protein</fullName>
    </submittedName>
</protein>
<sequence>MATNLADEIKKAESDAKQIVKDAKNEAARLISEAKNEAEVRIKETRQQAFRKYRDNLQKVEEEAEARAGEIVRKGKEGAKAFTNSHQGRVNKTAAWIAEEVMARYGRG</sequence>
<gene>
    <name evidence="2" type="ordered locus">Amico_0801</name>
</gene>
<feature type="coiled-coil region" evidence="1">
    <location>
        <begin position="2"/>
        <end position="63"/>
    </location>
</feature>
<keyword evidence="1" id="KW-0175">Coiled coil</keyword>
<dbReference type="HOGENOM" id="CLU_174551_0_0_0"/>
<organism evidence="2 3">
    <name type="scientific">Aminobacterium colombiense (strain DSM 12261 / ALA-1)</name>
    <dbReference type="NCBI Taxonomy" id="572547"/>
    <lineage>
        <taxon>Bacteria</taxon>
        <taxon>Thermotogati</taxon>
        <taxon>Synergistota</taxon>
        <taxon>Synergistia</taxon>
        <taxon>Synergistales</taxon>
        <taxon>Aminobacteriaceae</taxon>
        <taxon>Aminobacterium</taxon>
    </lineage>
</organism>
<evidence type="ECO:0000256" key="1">
    <source>
        <dbReference type="SAM" id="Coils"/>
    </source>
</evidence>
<reference evidence="2 3" key="1">
    <citation type="journal article" date="2010" name="Stand. Genomic Sci.">
        <title>Complete genome sequence of Aminobacterium colombiense type strain (ALA-1).</title>
        <authorList>
            <person name="Chertkov O."/>
            <person name="Sikorski J."/>
            <person name="Brambilla E."/>
            <person name="Lapidus A."/>
            <person name="Copeland A."/>
            <person name="Glavina Del Rio T."/>
            <person name="Nolan M."/>
            <person name="Lucas S."/>
            <person name="Tice H."/>
            <person name="Cheng J.F."/>
            <person name="Han C."/>
            <person name="Detter J.C."/>
            <person name="Bruce D."/>
            <person name="Tapia R."/>
            <person name="Goodwin L."/>
            <person name="Pitluck S."/>
            <person name="Liolios K."/>
            <person name="Ivanova N."/>
            <person name="Mavromatis K."/>
            <person name="Ovchinnikova G."/>
            <person name="Pati A."/>
            <person name="Chen A."/>
            <person name="Palaniappan K."/>
            <person name="Land M."/>
            <person name="Hauser L."/>
            <person name="Chang Y.J."/>
            <person name="Jeffries C.D."/>
            <person name="Spring S."/>
            <person name="Rohde M."/>
            <person name="Goker M."/>
            <person name="Bristow J."/>
            <person name="Eisen J.A."/>
            <person name="Markowitz V."/>
            <person name="Hugenholtz P."/>
            <person name="Kyrpides N.C."/>
            <person name="Klenk H.P."/>
        </authorList>
    </citation>
    <scope>NUCLEOTIDE SEQUENCE [LARGE SCALE GENOMIC DNA]</scope>
    <source>
        <strain evidence="3">DSM 12261 / ALA-1</strain>
    </source>
</reference>
<evidence type="ECO:0000313" key="2">
    <source>
        <dbReference type="EMBL" id="ADE56934.1"/>
    </source>
</evidence>
<name>D5EEF2_AMICL</name>
<dbReference type="eggNOG" id="COG2811">
    <property type="taxonomic scope" value="Bacteria"/>
</dbReference>
<dbReference type="RefSeq" id="WP_013048200.1">
    <property type="nucleotide sequence ID" value="NC_014011.1"/>
</dbReference>
<proteinExistence type="predicted"/>
<evidence type="ECO:0000313" key="3">
    <source>
        <dbReference type="Proteomes" id="UP000002366"/>
    </source>
</evidence>
<dbReference type="Gene3D" id="1.20.5.2950">
    <property type="match status" value="1"/>
</dbReference>